<feature type="domain" description="Radical SAM core" evidence="7">
    <location>
        <begin position="12"/>
        <end position="229"/>
    </location>
</feature>
<comment type="cofactor">
    <cofactor evidence="1">
        <name>[4Fe-4S] cluster</name>
        <dbReference type="ChEBI" id="CHEBI:49883"/>
    </cofactor>
</comment>
<keyword evidence="9" id="KW-1185">Reference proteome</keyword>
<organism evidence="8 9">
    <name type="scientific">Anoxybacter fermentans</name>
    <dbReference type="NCBI Taxonomy" id="1323375"/>
    <lineage>
        <taxon>Bacteria</taxon>
        <taxon>Bacillati</taxon>
        <taxon>Bacillota</taxon>
        <taxon>Clostridia</taxon>
        <taxon>Halanaerobiales</taxon>
        <taxon>Anoxybacter</taxon>
    </lineage>
</organism>
<dbReference type="EMBL" id="CP016379">
    <property type="protein sequence ID" value="AZR74283.1"/>
    <property type="molecule type" value="Genomic_DNA"/>
</dbReference>
<dbReference type="Proteomes" id="UP000267250">
    <property type="component" value="Chromosome"/>
</dbReference>
<keyword evidence="6" id="KW-0411">Iron-sulfur</keyword>
<dbReference type="PANTHER" id="PTHR11228">
    <property type="entry name" value="RADICAL SAM DOMAIN PROTEIN"/>
    <property type="match status" value="1"/>
</dbReference>
<dbReference type="RefSeq" id="WP_164731076.1">
    <property type="nucleotide sequence ID" value="NZ_CP016379.1"/>
</dbReference>
<evidence type="ECO:0000256" key="4">
    <source>
        <dbReference type="ARBA" id="ARBA00022723"/>
    </source>
</evidence>
<dbReference type="PANTHER" id="PTHR11228:SF7">
    <property type="entry name" value="PQQA PEPTIDE CYCLASE"/>
    <property type="match status" value="1"/>
</dbReference>
<dbReference type="PROSITE" id="PS51918">
    <property type="entry name" value="RADICAL_SAM"/>
    <property type="match status" value="1"/>
</dbReference>
<gene>
    <name evidence="8" type="ORF">BBF96_13255</name>
</gene>
<dbReference type="Pfam" id="PF04055">
    <property type="entry name" value="Radical_SAM"/>
    <property type="match status" value="1"/>
</dbReference>
<dbReference type="Gene3D" id="3.20.20.70">
    <property type="entry name" value="Aldolase class I"/>
    <property type="match status" value="1"/>
</dbReference>
<evidence type="ECO:0000256" key="6">
    <source>
        <dbReference type="ARBA" id="ARBA00023014"/>
    </source>
</evidence>
<dbReference type="SMART" id="SM00729">
    <property type="entry name" value="Elp3"/>
    <property type="match status" value="1"/>
</dbReference>
<dbReference type="Pfam" id="PF13186">
    <property type="entry name" value="SPASM"/>
    <property type="match status" value="1"/>
</dbReference>
<dbReference type="GO" id="GO:0051539">
    <property type="term" value="F:4 iron, 4 sulfur cluster binding"/>
    <property type="evidence" value="ECO:0007669"/>
    <property type="project" value="UniProtKB-KW"/>
</dbReference>
<dbReference type="KEGG" id="aft:BBF96_13255"/>
<evidence type="ECO:0000313" key="8">
    <source>
        <dbReference type="EMBL" id="AZR74283.1"/>
    </source>
</evidence>
<dbReference type="SFLD" id="SFLDG01386">
    <property type="entry name" value="main_SPASM_domain-containing"/>
    <property type="match status" value="1"/>
</dbReference>
<dbReference type="GO" id="GO:0046872">
    <property type="term" value="F:metal ion binding"/>
    <property type="evidence" value="ECO:0007669"/>
    <property type="project" value="UniProtKB-KW"/>
</dbReference>
<keyword evidence="2" id="KW-0004">4Fe-4S</keyword>
<dbReference type="SFLD" id="SFLDG01067">
    <property type="entry name" value="SPASM/twitch_domain_containing"/>
    <property type="match status" value="1"/>
</dbReference>
<dbReference type="PIRSF" id="PIRSF037420">
    <property type="entry name" value="PQQ_syn_pqqE"/>
    <property type="match status" value="1"/>
</dbReference>
<sequence>MVTPDKRLILNKYPLKELFVEITDKCNLLCKHCSTEAGPTGEQQLNFKKIVEIIDEAYNLGVRYFCISGGEPLLHPDVFEMIEYAKKRGMKKVTLYSCGYITGNLQKNKTLLERLASSKLDRIIFSLHSSDPMIHDQITGIKGSYEFAIKAIQYAVTKKMKVEVHCVPMSYNFKTIPSLLRLCEKLGVEQLSLLRLVKQGRCMDNPDLVMSKRQLNVFREIINKLKNGNYKTRLRLGAPFNCLFLDRYTKCTAALCKILISADGSLFPCEAFKTSARPAPNIYKMSLFEYWSKDPLLWKLREDRQKITKACKDCESLEKCRGGCPGQRYLIDKNFTKKDPLCYWKVNGVEKVV</sequence>
<protein>
    <recommendedName>
        <fullName evidence="7">Radical SAM core domain-containing protein</fullName>
    </recommendedName>
</protein>
<name>A0A3Q9HS31_9FIRM</name>
<dbReference type="InterPro" id="IPR006638">
    <property type="entry name" value="Elp3/MiaA/NifB-like_rSAM"/>
</dbReference>
<evidence type="ECO:0000256" key="5">
    <source>
        <dbReference type="ARBA" id="ARBA00023004"/>
    </source>
</evidence>
<proteinExistence type="predicted"/>
<keyword evidence="4" id="KW-0479">Metal-binding</keyword>
<dbReference type="CDD" id="cd01335">
    <property type="entry name" value="Radical_SAM"/>
    <property type="match status" value="1"/>
</dbReference>
<dbReference type="AlphaFoldDB" id="A0A3Q9HS31"/>
<evidence type="ECO:0000256" key="2">
    <source>
        <dbReference type="ARBA" id="ARBA00022485"/>
    </source>
</evidence>
<dbReference type="InterPro" id="IPR023885">
    <property type="entry name" value="4Fe4S-binding_SPASM_dom"/>
</dbReference>
<dbReference type="InterPro" id="IPR058240">
    <property type="entry name" value="rSAM_sf"/>
</dbReference>
<dbReference type="GO" id="GO:0003824">
    <property type="term" value="F:catalytic activity"/>
    <property type="evidence" value="ECO:0007669"/>
    <property type="project" value="InterPro"/>
</dbReference>
<dbReference type="InterPro" id="IPR017200">
    <property type="entry name" value="PqqE-like"/>
</dbReference>
<dbReference type="NCBIfam" id="TIGR04085">
    <property type="entry name" value="rSAM_more_4Fe4S"/>
    <property type="match status" value="1"/>
</dbReference>
<dbReference type="SFLD" id="SFLDS00029">
    <property type="entry name" value="Radical_SAM"/>
    <property type="match status" value="1"/>
</dbReference>
<evidence type="ECO:0000313" key="9">
    <source>
        <dbReference type="Proteomes" id="UP000267250"/>
    </source>
</evidence>
<evidence type="ECO:0000256" key="1">
    <source>
        <dbReference type="ARBA" id="ARBA00001966"/>
    </source>
</evidence>
<keyword evidence="3" id="KW-0949">S-adenosyl-L-methionine</keyword>
<dbReference type="InterPro" id="IPR050377">
    <property type="entry name" value="Radical_SAM_PqqE_MftC-like"/>
</dbReference>
<accession>A0A3Q9HS31</accession>
<keyword evidence="5" id="KW-0408">Iron</keyword>
<reference evidence="8 9" key="1">
    <citation type="submission" date="2016-07" db="EMBL/GenBank/DDBJ databases">
        <title>Genome and transcriptome analysis of iron-reducing fermentative bacteria Anoxybacter fermentans.</title>
        <authorList>
            <person name="Zeng X."/>
            <person name="Shao Z."/>
        </authorList>
    </citation>
    <scope>NUCLEOTIDE SEQUENCE [LARGE SCALE GENOMIC DNA]</scope>
    <source>
        <strain evidence="8 9">DY22613</strain>
    </source>
</reference>
<dbReference type="InterPro" id="IPR013785">
    <property type="entry name" value="Aldolase_TIM"/>
</dbReference>
<evidence type="ECO:0000256" key="3">
    <source>
        <dbReference type="ARBA" id="ARBA00022691"/>
    </source>
</evidence>
<dbReference type="InterPro" id="IPR007197">
    <property type="entry name" value="rSAM"/>
</dbReference>
<evidence type="ECO:0000259" key="7">
    <source>
        <dbReference type="PROSITE" id="PS51918"/>
    </source>
</evidence>
<dbReference type="SUPFAM" id="SSF102114">
    <property type="entry name" value="Radical SAM enzymes"/>
    <property type="match status" value="1"/>
</dbReference>